<protein>
    <recommendedName>
        <fullName evidence="5">PDZ domain-containing protein</fullName>
    </recommendedName>
</protein>
<feature type="non-terminal residue" evidence="6">
    <location>
        <position position="241"/>
    </location>
</feature>
<dbReference type="GO" id="GO:0002142">
    <property type="term" value="C:stereocilia ankle link complex"/>
    <property type="evidence" value="ECO:0007669"/>
    <property type="project" value="TreeGrafter"/>
</dbReference>
<dbReference type="Gene3D" id="2.30.42.10">
    <property type="match status" value="1"/>
</dbReference>
<dbReference type="STRING" id="56216.A0A1A6GMQ2"/>
<comment type="subcellular location">
    <subcellularLocation>
        <location evidence="1">Cell projection</location>
    </subcellularLocation>
</comment>
<accession>A0A1A6GMQ2</accession>
<organism evidence="6 7">
    <name type="scientific">Neotoma lepida</name>
    <name type="common">Desert woodrat</name>
    <dbReference type="NCBI Taxonomy" id="56216"/>
    <lineage>
        <taxon>Eukaryota</taxon>
        <taxon>Metazoa</taxon>
        <taxon>Chordata</taxon>
        <taxon>Craniata</taxon>
        <taxon>Vertebrata</taxon>
        <taxon>Euteleostomi</taxon>
        <taxon>Mammalia</taxon>
        <taxon>Eutheria</taxon>
        <taxon>Euarchontoglires</taxon>
        <taxon>Glires</taxon>
        <taxon>Rodentia</taxon>
        <taxon>Myomorpha</taxon>
        <taxon>Muroidea</taxon>
        <taxon>Cricetidae</taxon>
        <taxon>Neotominae</taxon>
        <taxon>Neotoma</taxon>
    </lineage>
</organism>
<dbReference type="GO" id="GO:0060088">
    <property type="term" value="P:auditory receptor cell stereocilium organization"/>
    <property type="evidence" value="ECO:0007669"/>
    <property type="project" value="TreeGrafter"/>
</dbReference>
<name>A0A1A6GMQ2_NEOLE</name>
<evidence type="ECO:0000256" key="4">
    <source>
        <dbReference type="SAM" id="MobiDB-lite"/>
    </source>
</evidence>
<proteinExistence type="predicted"/>
<evidence type="ECO:0000313" key="7">
    <source>
        <dbReference type="Proteomes" id="UP000092124"/>
    </source>
</evidence>
<dbReference type="Gene3D" id="1.20.1160.20">
    <property type="match status" value="1"/>
</dbReference>
<dbReference type="GO" id="GO:0007605">
    <property type="term" value="P:sensory perception of sound"/>
    <property type="evidence" value="ECO:0007669"/>
    <property type="project" value="TreeGrafter"/>
</dbReference>
<evidence type="ECO:0000313" key="6">
    <source>
        <dbReference type="EMBL" id="OBS66995.1"/>
    </source>
</evidence>
<dbReference type="OrthoDB" id="10029564at2759"/>
<feature type="domain" description="PDZ" evidence="5">
    <location>
        <begin position="1"/>
        <end position="28"/>
    </location>
</feature>
<dbReference type="CDD" id="cd07357">
    <property type="entry name" value="HN_L-whirlin_R2_like"/>
    <property type="match status" value="1"/>
</dbReference>
<feature type="region of interest" description="Disordered" evidence="4">
    <location>
        <begin position="65"/>
        <end position="85"/>
    </location>
</feature>
<feature type="non-terminal residue" evidence="6">
    <location>
        <position position="1"/>
    </location>
</feature>
<dbReference type="InterPro" id="IPR033028">
    <property type="entry name" value="Whirlin_HN-like_dom2"/>
</dbReference>
<reference evidence="6 7" key="1">
    <citation type="submission" date="2016-06" db="EMBL/GenBank/DDBJ databases">
        <title>The Draft Genome Sequence and Annotation of the Desert Woodrat Neotoma lepida.</title>
        <authorList>
            <person name="Campbell M."/>
            <person name="Oakeson K.F."/>
            <person name="Yandell M."/>
            <person name="Halpert J.R."/>
            <person name="Dearing D."/>
        </authorList>
    </citation>
    <scope>NUCLEOTIDE SEQUENCE [LARGE SCALE GENOMIC DNA]</scope>
    <source>
        <strain evidence="6">417</strain>
        <tissue evidence="6">Liver</tissue>
    </source>
</reference>
<dbReference type="PANTHER" id="PTHR23116">
    <property type="entry name" value="PDZ DOMAIN CONTAINING WHIRLIN AND HARMONIN-RELATED"/>
    <property type="match status" value="1"/>
</dbReference>
<feature type="region of interest" description="Disordered" evidence="4">
    <location>
        <begin position="201"/>
        <end position="241"/>
    </location>
</feature>
<dbReference type="AlphaFoldDB" id="A0A1A6GMQ2"/>
<dbReference type="FunFam" id="2.30.42.10:FF:000087">
    <property type="entry name" value="Whirlin a"/>
    <property type="match status" value="1"/>
</dbReference>
<feature type="compositionally biased region" description="Low complexity" evidence="4">
    <location>
        <begin position="220"/>
        <end position="241"/>
    </location>
</feature>
<dbReference type="InterPro" id="IPR036034">
    <property type="entry name" value="PDZ_sf"/>
</dbReference>
<sequence>VGDQILEVNGRSFLSILHDEAVKLLKSSRHLILTVKDVGRLPHARTTVDQTKWIASSRIGESATNSAGFPGDLTEEGTNKPGFYKGPAGSQVTLSSLGNQTRALLDDQARHLLTEQERATMMYYLDQYRGGAISVEALVMALFELLNTHAKVTCAFCPYAVTKDLSSTEPWFSLLSEVRSTISPQDLDRFDHLVLRQEIESMKARQPPGPGAGDTYSMVSYSDTGSSTGSHGTSTTVSSAR</sequence>
<dbReference type="GO" id="GO:0005886">
    <property type="term" value="C:plasma membrane"/>
    <property type="evidence" value="ECO:0007669"/>
    <property type="project" value="TreeGrafter"/>
</dbReference>
<gene>
    <name evidence="6" type="ORF">A6R68_04452</name>
</gene>
<evidence type="ECO:0000256" key="2">
    <source>
        <dbReference type="ARBA" id="ARBA00022737"/>
    </source>
</evidence>
<dbReference type="GO" id="GO:0001917">
    <property type="term" value="C:photoreceptor inner segment"/>
    <property type="evidence" value="ECO:0007669"/>
    <property type="project" value="TreeGrafter"/>
</dbReference>
<dbReference type="GO" id="GO:0032426">
    <property type="term" value="C:stereocilium tip"/>
    <property type="evidence" value="ECO:0007669"/>
    <property type="project" value="TreeGrafter"/>
</dbReference>
<keyword evidence="2" id="KW-0677">Repeat</keyword>
<dbReference type="GO" id="GO:0005929">
    <property type="term" value="C:cilium"/>
    <property type="evidence" value="ECO:0007669"/>
    <property type="project" value="TreeGrafter"/>
</dbReference>
<dbReference type="Pfam" id="PF00595">
    <property type="entry name" value="PDZ"/>
    <property type="match status" value="1"/>
</dbReference>
<dbReference type="EMBL" id="LZPO01087162">
    <property type="protein sequence ID" value="OBS66995.1"/>
    <property type="molecule type" value="Genomic_DNA"/>
</dbReference>
<dbReference type="InterPro" id="IPR051844">
    <property type="entry name" value="USH2_Complex_Protein"/>
</dbReference>
<dbReference type="PANTHER" id="PTHR23116:SF37">
    <property type="entry name" value="WHIRLIN"/>
    <property type="match status" value="1"/>
</dbReference>
<dbReference type="Proteomes" id="UP000092124">
    <property type="component" value="Unassembled WGS sequence"/>
</dbReference>
<dbReference type="SUPFAM" id="SSF50156">
    <property type="entry name" value="PDZ domain-like"/>
    <property type="match status" value="1"/>
</dbReference>
<comment type="caution">
    <text evidence="6">The sequence shown here is derived from an EMBL/GenBank/DDBJ whole genome shotgun (WGS) entry which is preliminary data.</text>
</comment>
<evidence type="ECO:0000256" key="3">
    <source>
        <dbReference type="ARBA" id="ARBA00023273"/>
    </source>
</evidence>
<keyword evidence="7" id="KW-1185">Reference proteome</keyword>
<evidence type="ECO:0000256" key="1">
    <source>
        <dbReference type="ARBA" id="ARBA00004316"/>
    </source>
</evidence>
<dbReference type="PROSITE" id="PS50106">
    <property type="entry name" value="PDZ"/>
    <property type="match status" value="1"/>
</dbReference>
<dbReference type="InterPro" id="IPR001478">
    <property type="entry name" value="PDZ"/>
</dbReference>
<evidence type="ECO:0000259" key="5">
    <source>
        <dbReference type="PROSITE" id="PS50106"/>
    </source>
</evidence>
<keyword evidence="3" id="KW-0966">Cell projection</keyword>